<dbReference type="AlphaFoldDB" id="A0A2N0QM16"/>
<evidence type="ECO:0000256" key="1">
    <source>
        <dbReference type="ARBA" id="ARBA00022801"/>
    </source>
</evidence>
<reference evidence="3 4" key="2">
    <citation type="submission" date="2017-10" db="EMBL/GenBank/DDBJ databases">
        <title>Genome analyses suggest a sexual origin of heterokaryosis in a supposedly ancient asexual fungus.</title>
        <authorList>
            <person name="Corradi N."/>
            <person name="Sedzielewska K."/>
            <person name="Noel J."/>
            <person name="Charron P."/>
            <person name="Farinelli L."/>
            <person name="Marton T."/>
            <person name="Kruger M."/>
            <person name="Pelin A."/>
            <person name="Brachmann A."/>
            <person name="Corradi N."/>
        </authorList>
    </citation>
    <scope>NUCLEOTIDE SEQUENCE [LARGE SCALE GENOMIC DNA]</scope>
    <source>
        <strain evidence="3 4">A1</strain>
    </source>
</reference>
<feature type="domain" description="RNA-binding protein KhpB N-terminal" evidence="2">
    <location>
        <begin position="155"/>
        <end position="206"/>
    </location>
</feature>
<evidence type="ECO:0000313" key="4">
    <source>
        <dbReference type="Proteomes" id="UP000232688"/>
    </source>
</evidence>
<sequence length="330" mass="37259">MNNALYRDLRILNSFVTVFCVDWDSTTGTFSYASAGHSLPEIIRKDTTQFDMPSVRGIMLGGLPNQVYKEEKVTLSEGDLVFLYTDGIVEAVNKENEMYKVDRLKNVLKSVVSKNIKTIEETVIEDIKVFTEGLPQRDDITMCNERRMDMGELITSKGKNAKEAVDLALSLLGKDISEVEIEILKHEEKSFLGFISKPAVVKVKVKDEVMLIEAEPNESSHLVMDNGIESASQTIEEFLSSIENESLNTDVNFNLDPFDIENIRGKAWIIDGKVYCKDAKNKYPLIEPSKDVRIFKNGKLIQSTEIITETDVFKIEAPSEEILPSWELSI</sequence>
<accession>A0A2N0QM16</accession>
<evidence type="ECO:0000259" key="2">
    <source>
        <dbReference type="SMART" id="SM01245"/>
    </source>
</evidence>
<keyword evidence="1" id="KW-0378">Hydrolase</keyword>
<organism evidence="3 4">
    <name type="scientific">Rhizophagus irregularis</name>
    <dbReference type="NCBI Taxonomy" id="588596"/>
    <lineage>
        <taxon>Eukaryota</taxon>
        <taxon>Fungi</taxon>
        <taxon>Fungi incertae sedis</taxon>
        <taxon>Mucoromycota</taxon>
        <taxon>Glomeromycotina</taxon>
        <taxon>Glomeromycetes</taxon>
        <taxon>Glomerales</taxon>
        <taxon>Glomeraceae</taxon>
        <taxon>Rhizophagus</taxon>
    </lineage>
</organism>
<dbReference type="GO" id="GO:0016791">
    <property type="term" value="F:phosphatase activity"/>
    <property type="evidence" value="ECO:0007669"/>
    <property type="project" value="TreeGrafter"/>
</dbReference>
<comment type="caution">
    <text evidence="3">The sequence shown here is derived from an EMBL/GenBank/DDBJ whole genome shotgun (WGS) entry which is preliminary data.</text>
</comment>
<dbReference type="Gene3D" id="3.60.40.10">
    <property type="entry name" value="PPM-type phosphatase domain"/>
    <property type="match status" value="1"/>
</dbReference>
<protein>
    <submittedName>
        <fullName evidence="3">SpoIIE-domain-containing protein</fullName>
    </submittedName>
</protein>
<dbReference type="VEuPathDB" id="FungiDB:RhiirA1_482275"/>
<dbReference type="PANTHER" id="PTHR43156">
    <property type="entry name" value="STAGE II SPORULATION PROTEIN E-RELATED"/>
    <property type="match status" value="1"/>
</dbReference>
<evidence type="ECO:0000313" key="3">
    <source>
        <dbReference type="EMBL" id="PKC52096.1"/>
    </source>
</evidence>
<dbReference type="Proteomes" id="UP000232688">
    <property type="component" value="Unassembled WGS sequence"/>
</dbReference>
<dbReference type="InterPro" id="IPR032782">
    <property type="entry name" value="KhpB_N"/>
</dbReference>
<dbReference type="InterPro" id="IPR052016">
    <property type="entry name" value="Bact_Sigma-Reg"/>
</dbReference>
<reference evidence="3 4" key="1">
    <citation type="submission" date="2017-10" db="EMBL/GenBank/DDBJ databases">
        <title>Extensive intraspecific genome diversity in a model arbuscular mycorrhizal fungus.</title>
        <authorList>
            <person name="Chen E.C.H."/>
            <person name="Morin E."/>
            <person name="Baudet D."/>
            <person name="Noel J."/>
            <person name="Ndikumana S."/>
            <person name="Charron P."/>
            <person name="St-Onge C."/>
            <person name="Giorgi J."/>
            <person name="Grigoriev I.V."/>
            <person name="Roux C."/>
            <person name="Martin F.M."/>
            <person name="Corradi N."/>
        </authorList>
    </citation>
    <scope>NUCLEOTIDE SEQUENCE [LARGE SCALE GENOMIC DNA]</scope>
    <source>
        <strain evidence="3 4">A1</strain>
    </source>
</reference>
<dbReference type="Pfam" id="PF07228">
    <property type="entry name" value="SpoIIE"/>
    <property type="match status" value="1"/>
</dbReference>
<dbReference type="InterPro" id="IPR036457">
    <property type="entry name" value="PPM-type-like_dom_sf"/>
</dbReference>
<name>A0A2N0QM16_9GLOM</name>
<proteinExistence type="predicted"/>
<dbReference type="Gene3D" id="3.30.30.80">
    <property type="entry name" value="probable RNA-binding protein from clostridium symbiosum atcc 14940"/>
    <property type="match status" value="1"/>
</dbReference>
<dbReference type="EMBL" id="LLXH01006404">
    <property type="protein sequence ID" value="PKC52096.1"/>
    <property type="molecule type" value="Genomic_DNA"/>
</dbReference>
<dbReference type="PANTHER" id="PTHR43156:SF2">
    <property type="entry name" value="STAGE II SPORULATION PROTEIN E"/>
    <property type="match status" value="1"/>
</dbReference>
<dbReference type="InterPro" id="IPR038247">
    <property type="entry name" value="Jag_N_dom_sf"/>
</dbReference>
<dbReference type="Pfam" id="PF14804">
    <property type="entry name" value="Jag_N"/>
    <property type="match status" value="1"/>
</dbReference>
<dbReference type="InterPro" id="IPR001932">
    <property type="entry name" value="PPM-type_phosphatase-like_dom"/>
</dbReference>
<gene>
    <name evidence="3" type="ORF">RhiirA1_482275</name>
</gene>
<feature type="non-terminal residue" evidence="3">
    <location>
        <position position="330"/>
    </location>
</feature>
<dbReference type="SMART" id="SM01245">
    <property type="entry name" value="Jag_N"/>
    <property type="match status" value="1"/>
</dbReference>